<gene>
    <name evidence="1" type="ORF">K435DRAFT_778935</name>
</gene>
<feature type="non-terminal residue" evidence="1">
    <location>
        <position position="51"/>
    </location>
</feature>
<keyword evidence="2" id="KW-1185">Reference proteome</keyword>
<dbReference type="AlphaFoldDB" id="A0A4S8M0N2"/>
<name>A0A4S8M0N2_DENBC</name>
<dbReference type="EMBL" id="ML179196">
    <property type="protein sequence ID" value="THU95614.1"/>
    <property type="molecule type" value="Genomic_DNA"/>
</dbReference>
<organism evidence="1 2">
    <name type="scientific">Dendrothele bispora (strain CBS 962.96)</name>
    <dbReference type="NCBI Taxonomy" id="1314807"/>
    <lineage>
        <taxon>Eukaryota</taxon>
        <taxon>Fungi</taxon>
        <taxon>Dikarya</taxon>
        <taxon>Basidiomycota</taxon>
        <taxon>Agaricomycotina</taxon>
        <taxon>Agaricomycetes</taxon>
        <taxon>Agaricomycetidae</taxon>
        <taxon>Agaricales</taxon>
        <taxon>Agaricales incertae sedis</taxon>
        <taxon>Dendrothele</taxon>
    </lineage>
</organism>
<reference evidence="1 2" key="1">
    <citation type="journal article" date="2019" name="Nat. Ecol. Evol.">
        <title>Megaphylogeny resolves global patterns of mushroom evolution.</title>
        <authorList>
            <person name="Varga T."/>
            <person name="Krizsan K."/>
            <person name="Foldi C."/>
            <person name="Dima B."/>
            <person name="Sanchez-Garcia M."/>
            <person name="Sanchez-Ramirez S."/>
            <person name="Szollosi G.J."/>
            <person name="Szarkandi J.G."/>
            <person name="Papp V."/>
            <person name="Albert L."/>
            <person name="Andreopoulos W."/>
            <person name="Angelini C."/>
            <person name="Antonin V."/>
            <person name="Barry K.W."/>
            <person name="Bougher N.L."/>
            <person name="Buchanan P."/>
            <person name="Buyck B."/>
            <person name="Bense V."/>
            <person name="Catcheside P."/>
            <person name="Chovatia M."/>
            <person name="Cooper J."/>
            <person name="Damon W."/>
            <person name="Desjardin D."/>
            <person name="Finy P."/>
            <person name="Geml J."/>
            <person name="Haridas S."/>
            <person name="Hughes K."/>
            <person name="Justo A."/>
            <person name="Karasinski D."/>
            <person name="Kautmanova I."/>
            <person name="Kiss B."/>
            <person name="Kocsube S."/>
            <person name="Kotiranta H."/>
            <person name="LaButti K.M."/>
            <person name="Lechner B.E."/>
            <person name="Liimatainen K."/>
            <person name="Lipzen A."/>
            <person name="Lukacs Z."/>
            <person name="Mihaltcheva S."/>
            <person name="Morgado L.N."/>
            <person name="Niskanen T."/>
            <person name="Noordeloos M.E."/>
            <person name="Ohm R.A."/>
            <person name="Ortiz-Santana B."/>
            <person name="Ovrebo C."/>
            <person name="Racz N."/>
            <person name="Riley R."/>
            <person name="Savchenko A."/>
            <person name="Shiryaev A."/>
            <person name="Soop K."/>
            <person name="Spirin V."/>
            <person name="Szebenyi C."/>
            <person name="Tomsovsky M."/>
            <person name="Tulloss R.E."/>
            <person name="Uehling J."/>
            <person name="Grigoriev I.V."/>
            <person name="Vagvolgyi C."/>
            <person name="Papp T."/>
            <person name="Martin F.M."/>
            <person name="Miettinen O."/>
            <person name="Hibbett D.S."/>
            <person name="Nagy L.G."/>
        </authorList>
    </citation>
    <scope>NUCLEOTIDE SEQUENCE [LARGE SCALE GENOMIC DNA]</scope>
    <source>
        <strain evidence="1 2">CBS 962.96</strain>
    </source>
</reference>
<feature type="non-terminal residue" evidence="1">
    <location>
        <position position="1"/>
    </location>
</feature>
<sequence length="51" mass="5889">KCTLGTRILLSLPVSLGHAGQCLMITEKFDEVIFVFWGTFLERLLMRMIFI</sequence>
<evidence type="ECO:0000313" key="1">
    <source>
        <dbReference type="EMBL" id="THU95614.1"/>
    </source>
</evidence>
<evidence type="ECO:0000313" key="2">
    <source>
        <dbReference type="Proteomes" id="UP000297245"/>
    </source>
</evidence>
<protein>
    <submittedName>
        <fullName evidence="1">Uncharacterized protein</fullName>
    </submittedName>
</protein>
<proteinExistence type="predicted"/>
<accession>A0A4S8M0N2</accession>
<dbReference type="Proteomes" id="UP000297245">
    <property type="component" value="Unassembled WGS sequence"/>
</dbReference>